<evidence type="ECO:0000313" key="3">
    <source>
        <dbReference type="Proteomes" id="UP000646911"/>
    </source>
</evidence>
<name>A0ABR6ZDC2_9BURK</name>
<evidence type="ECO:0000313" key="2">
    <source>
        <dbReference type="EMBL" id="MBC3909629.1"/>
    </source>
</evidence>
<organism evidence="2 3">
    <name type="scientific">Undibacterium umbellatum</name>
    <dbReference type="NCBI Taxonomy" id="2762300"/>
    <lineage>
        <taxon>Bacteria</taxon>
        <taxon>Pseudomonadati</taxon>
        <taxon>Pseudomonadota</taxon>
        <taxon>Betaproteobacteria</taxon>
        <taxon>Burkholderiales</taxon>
        <taxon>Oxalobacteraceae</taxon>
        <taxon>Undibacterium</taxon>
    </lineage>
</organism>
<protein>
    <submittedName>
        <fullName evidence="2">Uncharacterized protein</fullName>
    </submittedName>
</protein>
<dbReference type="EMBL" id="JACOFX010000011">
    <property type="protein sequence ID" value="MBC3909629.1"/>
    <property type="molecule type" value="Genomic_DNA"/>
</dbReference>
<keyword evidence="1" id="KW-0732">Signal</keyword>
<feature type="chain" id="PRO_5046618706" evidence="1">
    <location>
        <begin position="23"/>
        <end position="192"/>
    </location>
</feature>
<gene>
    <name evidence="2" type="ORF">H8L47_18860</name>
</gene>
<evidence type="ECO:0000256" key="1">
    <source>
        <dbReference type="SAM" id="SignalP"/>
    </source>
</evidence>
<accession>A0ABR6ZDC2</accession>
<reference evidence="2 3" key="1">
    <citation type="submission" date="2020-08" db="EMBL/GenBank/DDBJ databases">
        <title>Novel species isolated from subtropical streams in China.</title>
        <authorList>
            <person name="Lu H."/>
        </authorList>
    </citation>
    <scope>NUCLEOTIDE SEQUENCE [LARGE SCALE GENOMIC DNA]</scope>
    <source>
        <strain evidence="2 3">NL8W</strain>
    </source>
</reference>
<keyword evidence="3" id="KW-1185">Reference proteome</keyword>
<comment type="caution">
    <text evidence="2">The sequence shown here is derived from an EMBL/GenBank/DDBJ whole genome shotgun (WGS) entry which is preliminary data.</text>
</comment>
<dbReference type="Proteomes" id="UP000646911">
    <property type="component" value="Unassembled WGS sequence"/>
</dbReference>
<feature type="signal peptide" evidence="1">
    <location>
        <begin position="1"/>
        <end position="22"/>
    </location>
</feature>
<dbReference type="RefSeq" id="WP_186955152.1">
    <property type="nucleotide sequence ID" value="NZ_JACOFX010000011.1"/>
</dbReference>
<sequence>MNKFVLTLVLILSPAFFKVALADSLRNPRCSTASTKTVWRAEASELQVDISSLFDSSLGACIRRLSIKNPALPSGKQAIYTEMMAEVPVAIWPVNSRLSIAWESGSAHWLTVYDIKSKGVQKVLDLRTKGLPEVTYQSSGMERLSFPRYSNENGKYAKDGSTKLQIADIYTWQGDKYKEVKNLPFVNRFDER</sequence>
<proteinExistence type="predicted"/>